<gene>
    <name evidence="1" type="ORF">B0T23DRAFT_73708</name>
</gene>
<protein>
    <submittedName>
        <fullName evidence="1">Uncharacterized protein</fullName>
    </submittedName>
</protein>
<proteinExistence type="predicted"/>
<dbReference type="RefSeq" id="XP_062695315.1">
    <property type="nucleotide sequence ID" value="XM_062841717.1"/>
</dbReference>
<evidence type="ECO:0000313" key="2">
    <source>
        <dbReference type="Proteomes" id="UP001285908"/>
    </source>
</evidence>
<dbReference type="EMBL" id="JAULSX010000002">
    <property type="protein sequence ID" value="KAK3497051.1"/>
    <property type="molecule type" value="Genomic_DNA"/>
</dbReference>
<reference evidence="1 2" key="1">
    <citation type="journal article" date="2023" name="Mol. Phylogenet. Evol.">
        <title>Genome-scale phylogeny and comparative genomics of the fungal order Sordariales.</title>
        <authorList>
            <person name="Hensen N."/>
            <person name="Bonometti L."/>
            <person name="Westerberg I."/>
            <person name="Brannstrom I.O."/>
            <person name="Guillou S."/>
            <person name="Cros-Aarteil S."/>
            <person name="Calhoun S."/>
            <person name="Haridas S."/>
            <person name="Kuo A."/>
            <person name="Mondo S."/>
            <person name="Pangilinan J."/>
            <person name="Riley R."/>
            <person name="LaButti K."/>
            <person name="Andreopoulos B."/>
            <person name="Lipzen A."/>
            <person name="Chen C."/>
            <person name="Yan M."/>
            <person name="Daum C."/>
            <person name="Ng V."/>
            <person name="Clum A."/>
            <person name="Steindorff A."/>
            <person name="Ohm R.A."/>
            <person name="Martin F."/>
            <person name="Silar P."/>
            <person name="Natvig D.O."/>
            <person name="Lalanne C."/>
            <person name="Gautier V."/>
            <person name="Ament-Velasquez S.L."/>
            <person name="Kruys A."/>
            <person name="Hutchinson M.I."/>
            <person name="Powell A.J."/>
            <person name="Barry K."/>
            <person name="Miller A.N."/>
            <person name="Grigoriev I.V."/>
            <person name="Debuchy R."/>
            <person name="Gladieux P."/>
            <person name="Hiltunen Thoren M."/>
            <person name="Johannesson H."/>
        </authorList>
    </citation>
    <scope>NUCLEOTIDE SEQUENCE [LARGE SCALE GENOMIC DNA]</scope>
    <source>
        <strain evidence="1 2">FGSC 10403</strain>
    </source>
</reference>
<sequence length="228" mass="25285">MSTEPYRRDGGERFRSDLHVSKPLTEWKFGRSNCSWTSAAGYDVRNTASEDRISGYAMCGGGRWQRGNDRRTPHHFFPPRRRTYPASFLGSEALCDTSVAPTTPTHCDRDDETTFGVSIHRSHRSAACWPDGTLQCSRFRRLAISTMGSPLSPSKPRLCVSSFCGQAVNSLEYLSHVSSRLDPDLRRAVQGCSTAFHPVSPGSPARARQCLFVVLDRVCPTVTVSEPV</sequence>
<dbReference type="Proteomes" id="UP001285908">
    <property type="component" value="Unassembled WGS sequence"/>
</dbReference>
<accession>A0AAJ0IC45</accession>
<organism evidence="1 2">
    <name type="scientific">Neurospora hispaniola</name>
    <dbReference type="NCBI Taxonomy" id="588809"/>
    <lineage>
        <taxon>Eukaryota</taxon>
        <taxon>Fungi</taxon>
        <taxon>Dikarya</taxon>
        <taxon>Ascomycota</taxon>
        <taxon>Pezizomycotina</taxon>
        <taxon>Sordariomycetes</taxon>
        <taxon>Sordariomycetidae</taxon>
        <taxon>Sordariales</taxon>
        <taxon>Sordariaceae</taxon>
        <taxon>Neurospora</taxon>
    </lineage>
</organism>
<dbReference type="GeneID" id="87879339"/>
<evidence type="ECO:0000313" key="1">
    <source>
        <dbReference type="EMBL" id="KAK3497051.1"/>
    </source>
</evidence>
<dbReference type="AlphaFoldDB" id="A0AAJ0IC45"/>
<name>A0AAJ0IC45_9PEZI</name>
<keyword evidence="2" id="KW-1185">Reference proteome</keyword>
<comment type="caution">
    <text evidence="1">The sequence shown here is derived from an EMBL/GenBank/DDBJ whole genome shotgun (WGS) entry which is preliminary data.</text>
</comment>